<proteinExistence type="predicted"/>
<dbReference type="STRING" id="1560234.SP90_01730"/>
<name>A0A1B7XMT0_9BACT</name>
<dbReference type="InterPro" id="IPR002708">
    <property type="entry name" value="HcyBio"/>
</dbReference>
<feature type="domain" description="Homocysteine biosynthesis enzyme sulfur-incorporation" evidence="1">
    <location>
        <begin position="22"/>
        <end position="380"/>
    </location>
</feature>
<evidence type="ECO:0000313" key="2">
    <source>
        <dbReference type="EMBL" id="OBQ56816.1"/>
    </source>
</evidence>
<accession>A0A1B7XMT0</accession>
<sequence>MAHTKVNKTIAEINERIRSGKAVVLNAEEMTEAVRTMGKEKAAKEVDVVTTGTFSPMCSSGLLFNIGQKEPPTIKTSKVTLNGVPAYAGLAAVDGYLGATEPREDDPLNKVYPGQFKYGGGNVIEDLVAGRTVSLRAEAYGTDCYPRKSYEKEITLADLPHAELFNPRNCYQNYNAAVNLTSRIVYTYMGPLKPNMRNVNFATAGCLSPLFNDPLFKTIGLGTRIFLGGGIGYVIGAGTQHVPNPKRNERGIPLSPAGTLELKGDLKQMEARYLRGLSFIGYGNTMSVGVGIPIPVLNEEIAWYTGVADSDIEMPVKDYGHDYPNGLPRVLQHCTYEELKSGEVEIMGKKVETVPMTSYPISLEIADKLKEWIQKGEFLLSEPVEKIPAW</sequence>
<protein>
    <recommendedName>
        <fullName evidence="1">Homocysteine biosynthesis enzyme sulfur-incorporation domain-containing protein</fullName>
    </recommendedName>
</protein>
<dbReference type="PATRIC" id="fig|1560234.3.peg.1221"/>
<organism evidence="2 3">
    <name type="scientific">Halodesulfovibrio spirochaetisodalis</name>
    <dbReference type="NCBI Taxonomy" id="1560234"/>
    <lineage>
        <taxon>Bacteria</taxon>
        <taxon>Pseudomonadati</taxon>
        <taxon>Thermodesulfobacteriota</taxon>
        <taxon>Desulfovibrionia</taxon>
        <taxon>Desulfovibrionales</taxon>
        <taxon>Desulfovibrionaceae</taxon>
        <taxon>Halodesulfovibrio</taxon>
    </lineage>
</organism>
<evidence type="ECO:0000313" key="3">
    <source>
        <dbReference type="Proteomes" id="UP000091979"/>
    </source>
</evidence>
<comment type="caution">
    <text evidence="2">The sequence shown here is derived from an EMBL/GenBank/DDBJ whole genome shotgun (WGS) entry which is preliminary data.</text>
</comment>
<reference evidence="2 3" key="1">
    <citation type="submission" date="2015-01" db="EMBL/GenBank/DDBJ databases">
        <title>Desulfovibrio sp. JC271 draft genome sequence.</title>
        <authorList>
            <person name="Shivani Y."/>
            <person name="Subhash Y."/>
            <person name="Sasikala C."/>
            <person name="Ramana C.V."/>
        </authorList>
    </citation>
    <scope>NUCLEOTIDE SEQUENCE [LARGE SCALE GENOMIC DNA]</scope>
    <source>
        <strain evidence="2 3">JC271</strain>
    </source>
</reference>
<evidence type="ECO:0000259" key="1">
    <source>
        <dbReference type="Pfam" id="PF01837"/>
    </source>
</evidence>
<dbReference type="AlphaFoldDB" id="A0A1B7XMT0"/>
<dbReference type="Proteomes" id="UP000091979">
    <property type="component" value="Unassembled WGS sequence"/>
</dbReference>
<dbReference type="EMBL" id="JXMS01000002">
    <property type="protein sequence ID" value="OBQ56816.1"/>
    <property type="molecule type" value="Genomic_DNA"/>
</dbReference>
<dbReference type="Pfam" id="PF01837">
    <property type="entry name" value="HcyBio"/>
    <property type="match status" value="1"/>
</dbReference>
<keyword evidence="3" id="KW-1185">Reference proteome</keyword>
<dbReference type="RefSeq" id="WP_066851924.1">
    <property type="nucleotide sequence ID" value="NZ_JXMS01000002.1"/>
</dbReference>
<dbReference type="OrthoDB" id="9765041at2"/>
<gene>
    <name evidence="2" type="ORF">SP90_01730</name>
</gene>